<dbReference type="PROSITE" id="PS00061">
    <property type="entry name" value="ADH_SHORT"/>
    <property type="match status" value="1"/>
</dbReference>
<dbReference type="EMBL" id="LT670849">
    <property type="protein sequence ID" value="SHN65084.1"/>
    <property type="molecule type" value="Genomic_DNA"/>
</dbReference>
<accession>A0A1M7T363</accession>
<dbReference type="RefSeq" id="WP_072816679.1">
    <property type="nucleotide sequence ID" value="NZ_LT670849.1"/>
</dbReference>
<dbReference type="PANTHER" id="PTHR43245">
    <property type="entry name" value="BIFUNCTIONAL POLYMYXIN RESISTANCE PROTEIN ARNA"/>
    <property type="match status" value="1"/>
</dbReference>
<evidence type="ECO:0000259" key="1">
    <source>
        <dbReference type="Pfam" id="PF01370"/>
    </source>
</evidence>
<dbReference type="Pfam" id="PF01370">
    <property type="entry name" value="Epimerase"/>
    <property type="match status" value="1"/>
</dbReference>
<dbReference type="InterPro" id="IPR020904">
    <property type="entry name" value="Sc_DH/Rdtase_CS"/>
</dbReference>
<gene>
    <name evidence="2" type="ORF">SAMN05444170_0665</name>
</gene>
<organism evidence="2 3">
    <name type="scientific">Bradyrhizobium erythrophlei</name>
    <dbReference type="NCBI Taxonomy" id="1437360"/>
    <lineage>
        <taxon>Bacteria</taxon>
        <taxon>Pseudomonadati</taxon>
        <taxon>Pseudomonadota</taxon>
        <taxon>Alphaproteobacteria</taxon>
        <taxon>Hyphomicrobiales</taxon>
        <taxon>Nitrobacteraceae</taxon>
        <taxon>Bradyrhizobium</taxon>
    </lineage>
</organism>
<reference evidence="3" key="1">
    <citation type="submission" date="2016-11" db="EMBL/GenBank/DDBJ databases">
        <authorList>
            <person name="Varghese N."/>
            <person name="Submissions S."/>
        </authorList>
    </citation>
    <scope>NUCLEOTIDE SEQUENCE [LARGE SCALE GENOMIC DNA]</scope>
    <source>
        <strain evidence="3">GAS401</strain>
    </source>
</reference>
<dbReference type="SUPFAM" id="SSF51735">
    <property type="entry name" value="NAD(P)-binding Rossmann-fold domains"/>
    <property type="match status" value="1"/>
</dbReference>
<feature type="domain" description="NAD-dependent epimerase/dehydratase" evidence="1">
    <location>
        <begin position="3"/>
        <end position="245"/>
    </location>
</feature>
<protein>
    <submittedName>
        <fullName evidence="2">Nucleoside-diphosphate-sugar epimerase</fullName>
    </submittedName>
</protein>
<dbReference type="Gene3D" id="3.40.50.720">
    <property type="entry name" value="NAD(P)-binding Rossmann-like Domain"/>
    <property type="match status" value="1"/>
</dbReference>
<dbReference type="InterPro" id="IPR050177">
    <property type="entry name" value="Lipid_A_modif_metabolic_enz"/>
</dbReference>
<dbReference type="Proteomes" id="UP000184096">
    <property type="component" value="Chromosome I"/>
</dbReference>
<name>A0A1M7T363_9BRAD</name>
<dbReference type="OrthoDB" id="9801785at2"/>
<dbReference type="InterPro" id="IPR036291">
    <property type="entry name" value="NAD(P)-bd_dom_sf"/>
</dbReference>
<evidence type="ECO:0000313" key="2">
    <source>
        <dbReference type="EMBL" id="SHN65084.1"/>
    </source>
</evidence>
<keyword evidence="3" id="KW-1185">Reference proteome</keyword>
<dbReference type="AlphaFoldDB" id="A0A1M7T363"/>
<proteinExistence type="predicted"/>
<sequence>MNVLVTGGAGFLGGYIMAALLRQGHEAFAYDIAPPSADALAVSPDIAARFRSGQINDIARLFAVCRAEKIEAIIHSAGMVGLEPSLEQPVATYQTNVMGLVNICEVARQLSMRRVVFVSSNAAYHKGSGATLVETDPAFSIRDANPAGHYGTSKMAGEAIGLAYANFQNVDFLAIRITAIYGFGMRSPMYIKPMVENSVLSKPTRFATGGRMKRDYTHVLDCSDGIVAALHAPPWKAGEQRVINVASGNARTASEVAKIVRDTIPGADIEIGDDLTPLEEQNVKMRTSLDIAAAKRLLNWSPEWPLEKGIAEYAETFRRHLSRS</sequence>
<evidence type="ECO:0000313" key="3">
    <source>
        <dbReference type="Proteomes" id="UP000184096"/>
    </source>
</evidence>
<dbReference type="InterPro" id="IPR001509">
    <property type="entry name" value="Epimerase_deHydtase"/>
</dbReference>